<feature type="DNA-binding region" description="HMG box" evidence="1">
    <location>
        <begin position="22"/>
        <end position="88"/>
    </location>
</feature>
<keyword evidence="1" id="KW-0238">DNA-binding</keyword>
<accession>A0ABM4X0J5</accession>
<keyword evidence="1" id="KW-0539">Nucleus</keyword>
<dbReference type="GeneID" id="140037333"/>
<dbReference type="InterPro" id="IPR036910">
    <property type="entry name" value="HMG_box_dom_sf"/>
</dbReference>
<evidence type="ECO:0000313" key="4">
    <source>
        <dbReference type="RefSeq" id="XP_071937567.1"/>
    </source>
</evidence>
<proteinExistence type="predicted"/>
<evidence type="ECO:0000256" key="1">
    <source>
        <dbReference type="PROSITE-ProRule" id="PRU00267"/>
    </source>
</evidence>
<dbReference type="RefSeq" id="XP_071937567.1">
    <property type="nucleotide sequence ID" value="XM_072081466.1"/>
</dbReference>
<dbReference type="PROSITE" id="PS50118">
    <property type="entry name" value="HMG_BOX_2"/>
    <property type="match status" value="1"/>
</dbReference>
<organism evidence="3 4">
    <name type="scientific">Coffea arabica</name>
    <name type="common">Arabian coffee</name>
    <dbReference type="NCBI Taxonomy" id="13443"/>
    <lineage>
        <taxon>Eukaryota</taxon>
        <taxon>Viridiplantae</taxon>
        <taxon>Streptophyta</taxon>
        <taxon>Embryophyta</taxon>
        <taxon>Tracheophyta</taxon>
        <taxon>Spermatophyta</taxon>
        <taxon>Magnoliopsida</taxon>
        <taxon>eudicotyledons</taxon>
        <taxon>Gunneridae</taxon>
        <taxon>Pentapetalae</taxon>
        <taxon>asterids</taxon>
        <taxon>lamiids</taxon>
        <taxon>Gentianales</taxon>
        <taxon>Rubiaceae</taxon>
        <taxon>Ixoroideae</taxon>
        <taxon>Gardenieae complex</taxon>
        <taxon>Bertiereae - Coffeeae clade</taxon>
        <taxon>Coffeeae</taxon>
        <taxon>Coffea</taxon>
    </lineage>
</organism>
<gene>
    <name evidence="4" type="primary">LOC140037333</name>
</gene>
<sequence length="306" mass="35000">MNRTKDKCKQVEEHCDNNLVKPIKPPSDFIAYRMDFARKQKAKGKALTMKKLNIAARNAWNKLSDKEKLVWKNEADMKKYKELMKIYKQSTADKGESIESDVAKQAYRFRCTPAKFLKFVGRIDGAKIAAIKEIGFGGLLEIQCHILPKDICTWLVNNFNPTHSYIQLESGRVLHVTSEDIVKALEIPGEGPVPVKDTRDDVIESDPHYSRKKKYNWHDIVDELISVEIGDEFKRLFVIFACGCLRAPKTQAEIKANLWESLQSTSEIAKFNWTKFIRADLCKKLLNMQSNAQKNVGGCILFLLVS</sequence>
<dbReference type="Gene3D" id="1.10.30.10">
    <property type="entry name" value="High mobility group box domain"/>
    <property type="match status" value="1"/>
</dbReference>
<keyword evidence="3" id="KW-1185">Reference proteome</keyword>
<feature type="domain" description="HMG box" evidence="2">
    <location>
        <begin position="22"/>
        <end position="88"/>
    </location>
</feature>
<dbReference type="SUPFAM" id="SSF47095">
    <property type="entry name" value="HMG-box"/>
    <property type="match status" value="1"/>
</dbReference>
<dbReference type="InterPro" id="IPR009071">
    <property type="entry name" value="HMG_box_dom"/>
</dbReference>
<dbReference type="SMART" id="SM00398">
    <property type="entry name" value="HMG"/>
    <property type="match status" value="1"/>
</dbReference>
<dbReference type="PANTHER" id="PTHR34835">
    <property type="entry name" value="OS07G0283600 PROTEIN-RELATED"/>
    <property type="match status" value="1"/>
</dbReference>
<dbReference type="Proteomes" id="UP001652660">
    <property type="component" value="Chromosome 2e"/>
</dbReference>
<evidence type="ECO:0000313" key="3">
    <source>
        <dbReference type="Proteomes" id="UP001652660"/>
    </source>
</evidence>
<reference evidence="4" key="1">
    <citation type="submission" date="2025-08" db="UniProtKB">
        <authorList>
            <consortium name="RefSeq"/>
        </authorList>
    </citation>
    <scope>IDENTIFICATION</scope>
    <source>
        <tissue evidence="4">Leaves</tissue>
    </source>
</reference>
<evidence type="ECO:0000259" key="2">
    <source>
        <dbReference type="PROSITE" id="PS50118"/>
    </source>
</evidence>
<name>A0ABM4X0J5_COFAR</name>
<protein>
    <recommendedName>
        <fullName evidence="2">HMG box domain-containing protein</fullName>
    </recommendedName>
</protein>